<organism evidence="1 2">
    <name type="scientific">Candidatus Scalindua brodae</name>
    <dbReference type="NCBI Taxonomy" id="237368"/>
    <lineage>
        <taxon>Bacteria</taxon>
        <taxon>Pseudomonadati</taxon>
        <taxon>Planctomycetota</taxon>
        <taxon>Candidatus Brocadiia</taxon>
        <taxon>Candidatus Brocadiales</taxon>
        <taxon>Candidatus Scalinduaceae</taxon>
        <taxon>Candidatus Scalindua</taxon>
    </lineage>
</organism>
<name>A0A0B0EK65_9BACT</name>
<comment type="caution">
    <text evidence="1">The sequence shown here is derived from an EMBL/GenBank/DDBJ whole genome shotgun (WGS) entry which is preliminary data.</text>
</comment>
<evidence type="ECO:0000313" key="1">
    <source>
        <dbReference type="EMBL" id="KHE93437.1"/>
    </source>
</evidence>
<gene>
    <name evidence="1" type="ORF">SCABRO_00863</name>
</gene>
<evidence type="ECO:0000313" key="2">
    <source>
        <dbReference type="Proteomes" id="UP000030652"/>
    </source>
</evidence>
<dbReference type="Proteomes" id="UP000030652">
    <property type="component" value="Unassembled WGS sequence"/>
</dbReference>
<sequence length="463" mass="55128">MNHATAVVGKSTKKCCLNKDEEKNRMNINSNNEGYIDNDFEEIFEEEEEEIVDAEFEDITDKEDHKEINNTLKELRNKYSCKKFEEKPPDISADEQKIVDAWWHKFEDVYIKNFDLFKCIALIKDFVINHPKLVPNLYLHEEAIFEIEGNSLRSGNYDDFINFLKWYRDNAFNAYILGGTYYDLSLIAYQLVNGDVTDITKYFSIYKEYPGHDPDNLMRLVDLFKATNNQELLIELLKDIYPYVYYSPGIIGVGDFVQPILKDTMCKYLKRDYTDQDIDSIVNTMNDFSNLFPDMFVQTNREFWIHLLEDMYKRVPEQKHLKNKKEAEKYFVHITNHFEVFLHEARGKHWITAEYYSVLILEYLFKPLEKNKIAKKPFQLNKERIDNYLANQFRDIIGIREIPGLSFIQALFYFNEYLWETGLISSECRDSNEGVCRDLYEILYRICLKSNYGARLFEKFPQC</sequence>
<dbReference type="AlphaFoldDB" id="A0A0B0EK65"/>
<reference evidence="1 2" key="1">
    <citation type="submission" date="2014-10" db="EMBL/GenBank/DDBJ databases">
        <title>Draft genome of anammox bacterium scalindua brodae, obtained using differential coverage binning of sequence data from two enrichment reactors.</title>
        <authorList>
            <person name="Speth D.R."/>
            <person name="Russ L."/>
            <person name="Kartal B."/>
            <person name="Op den Camp H.J."/>
            <person name="Dutilh B.E."/>
            <person name="Jetten M.S."/>
        </authorList>
    </citation>
    <scope>NUCLEOTIDE SEQUENCE [LARGE SCALE GENOMIC DNA]</scope>
    <source>
        <strain evidence="1">RU1</strain>
    </source>
</reference>
<accession>A0A0B0EK65</accession>
<dbReference type="EMBL" id="JRYO01000058">
    <property type="protein sequence ID" value="KHE93437.1"/>
    <property type="molecule type" value="Genomic_DNA"/>
</dbReference>
<protein>
    <submittedName>
        <fullName evidence="1">Uncharacterized protein</fullName>
    </submittedName>
</protein>
<proteinExistence type="predicted"/>